<feature type="non-terminal residue" evidence="1">
    <location>
        <position position="1"/>
    </location>
</feature>
<reference evidence="1" key="1">
    <citation type="submission" date="2014-12" db="EMBL/GenBank/DDBJ databases">
        <title>Insight into the proteome of Arion vulgaris.</title>
        <authorList>
            <person name="Aradska J."/>
            <person name="Bulat T."/>
            <person name="Smidak R."/>
            <person name="Sarate P."/>
            <person name="Gangsoo J."/>
            <person name="Sialana F."/>
            <person name="Bilban M."/>
            <person name="Lubec G."/>
        </authorList>
    </citation>
    <scope>NUCLEOTIDE SEQUENCE</scope>
    <source>
        <tissue evidence="1">Skin</tissue>
    </source>
</reference>
<dbReference type="EMBL" id="HACG01052507">
    <property type="protein sequence ID" value="CEK99378.1"/>
    <property type="molecule type" value="Transcribed_RNA"/>
</dbReference>
<protein>
    <submittedName>
        <fullName evidence="1">Uncharacterized protein</fullName>
    </submittedName>
</protein>
<accession>A0A0B7C2F5</accession>
<sequence>LSLQTYFPHAQRLPDAAFMNQQGHFFFFKNNSYKKLEHRGRDAELKALGSNLFGSACGGKPDLLIQPRHESLGQDILSDLLHTLPPQPEFSPMIWTLINRVDNQKTSD</sequence>
<proteinExistence type="predicted"/>
<feature type="non-terminal residue" evidence="1">
    <location>
        <position position="108"/>
    </location>
</feature>
<name>A0A0B7C2F5_9EUPU</name>
<evidence type="ECO:0000313" key="1">
    <source>
        <dbReference type="EMBL" id="CEK99378.1"/>
    </source>
</evidence>
<dbReference type="AlphaFoldDB" id="A0A0B7C2F5"/>
<organism evidence="1">
    <name type="scientific">Arion vulgaris</name>
    <dbReference type="NCBI Taxonomy" id="1028688"/>
    <lineage>
        <taxon>Eukaryota</taxon>
        <taxon>Metazoa</taxon>
        <taxon>Spiralia</taxon>
        <taxon>Lophotrochozoa</taxon>
        <taxon>Mollusca</taxon>
        <taxon>Gastropoda</taxon>
        <taxon>Heterobranchia</taxon>
        <taxon>Euthyneura</taxon>
        <taxon>Panpulmonata</taxon>
        <taxon>Eupulmonata</taxon>
        <taxon>Stylommatophora</taxon>
        <taxon>Helicina</taxon>
        <taxon>Arionoidea</taxon>
        <taxon>Arionidae</taxon>
        <taxon>Arion</taxon>
    </lineage>
</organism>
<gene>
    <name evidence="1" type="primary">ORF221134</name>
</gene>